<proteinExistence type="predicted"/>
<protein>
    <submittedName>
        <fullName evidence="1">Uncharacterized protein</fullName>
    </submittedName>
</protein>
<reference evidence="1 2" key="1">
    <citation type="submission" date="2019-03" db="EMBL/GenBank/DDBJ databases">
        <title>Tal1 in Xanthomonas translucens pv. cerealis Contributes to Virulence in Bacterial Leaf Streak of Wheat.</title>
        <authorList>
            <person name="Shah S.M.A."/>
            <person name="Haq F."/>
            <person name="Ma W."/>
            <person name="Xu X."/>
            <person name="Wang S."/>
            <person name="Xu Z."/>
            <person name="Zou L."/>
            <person name="Zhu B."/>
            <person name="Chen G."/>
        </authorList>
    </citation>
    <scope>NUCLEOTIDE SEQUENCE [LARGE SCALE GENOMIC DNA]</scope>
    <source>
        <strain evidence="1 2">01</strain>
    </source>
</reference>
<evidence type="ECO:0000313" key="2">
    <source>
        <dbReference type="Proteomes" id="UP000319349"/>
    </source>
</evidence>
<organism evidence="1 2">
    <name type="scientific">Xanthomonas cerealis pv. cerealis</name>
    <dbReference type="NCBI Taxonomy" id="152263"/>
    <lineage>
        <taxon>Bacteria</taxon>
        <taxon>Pseudomonadati</taxon>
        <taxon>Pseudomonadota</taxon>
        <taxon>Gammaproteobacteria</taxon>
        <taxon>Lysobacterales</taxon>
        <taxon>Lysobacteraceae</taxon>
        <taxon>Xanthomonas</taxon>
        <taxon>Xanthomonas translucens group</taxon>
        <taxon>Xanthomonas cerealis</taxon>
    </lineage>
</organism>
<dbReference type="Proteomes" id="UP000319349">
    <property type="component" value="Chromosome"/>
</dbReference>
<sequence length="194" mass="21646">MSSRPAPPRHVSRVEQEGLDQVRNEIKPNLVAIFNKISAALPYYRELQRAYDRAADGIARADKLIAGQNSAISRDDLAHIVDKCIRDYEKTGAQHQRVEAQARRATSEPMLNGSRAGISNEVMTEAMNILCGLESKIDAPRITEWQRLGVIDLLQDIQADKQVSHAAVYHAYRNSGNAKALIETLVAYIPSDRR</sequence>
<dbReference type="EMBL" id="CP038228">
    <property type="protein sequence ID" value="QDI05188.1"/>
    <property type="molecule type" value="Genomic_DNA"/>
</dbReference>
<keyword evidence="2" id="KW-1185">Reference proteome</keyword>
<gene>
    <name evidence="1" type="ORF">E4A48_17155</name>
</gene>
<accession>A0A514EGQ8</accession>
<dbReference type="RefSeq" id="WP_141696358.1">
    <property type="nucleotide sequence ID" value="NZ_CM003052.1"/>
</dbReference>
<evidence type="ECO:0000313" key="1">
    <source>
        <dbReference type="EMBL" id="QDI05188.1"/>
    </source>
</evidence>
<name>A0A514EGQ8_9XANT</name>
<dbReference type="AlphaFoldDB" id="A0A514EGQ8"/>